<sequence length="100" mass="11389">MALVERFRQLRQRSMKDLPEADDCSRPCGKINVLPRSLVLQTQADARLTVPSTSWFRLGRDHTPHRHAPHTQSRLATLHKTVRLKIDTTGLAQGYIYSVA</sequence>
<reference evidence="2" key="1">
    <citation type="journal article" date="2013" name="Genome Announc.">
        <title>Draft genome sequence of the basidiomycetous yeast-like fungus Pseudozyma hubeiensis SY62, which produces an abundant amount of the biosurfactant mannosylerythritol lipids.</title>
        <authorList>
            <person name="Konishi M."/>
            <person name="Hatada Y."/>
            <person name="Horiuchi J."/>
        </authorList>
    </citation>
    <scope>NUCLEOTIDE SEQUENCE [LARGE SCALE GENOMIC DNA]</scope>
    <source>
        <strain evidence="2">SY62</strain>
    </source>
</reference>
<evidence type="ECO:0000313" key="1">
    <source>
        <dbReference type="EMBL" id="GAC96344.1"/>
    </source>
</evidence>
<dbReference type="EMBL" id="DF238801">
    <property type="protein sequence ID" value="GAC96344.1"/>
    <property type="molecule type" value="Genomic_DNA"/>
</dbReference>
<proteinExistence type="predicted"/>
<keyword evidence="1" id="KW-0031">Aminopeptidase</keyword>
<name>R9P4X7_PSEHS</name>
<evidence type="ECO:0000313" key="2">
    <source>
        <dbReference type="Proteomes" id="UP000014071"/>
    </source>
</evidence>
<dbReference type="Proteomes" id="UP000014071">
    <property type="component" value="Unassembled WGS sequence"/>
</dbReference>
<dbReference type="HOGENOM" id="CLU_2307264_0_0_1"/>
<dbReference type="AlphaFoldDB" id="R9P4X7"/>
<keyword evidence="1" id="KW-0378">Hydrolase</keyword>
<gene>
    <name evidence="1" type="ORF">PHSY_003924</name>
</gene>
<accession>R9P4X7</accession>
<protein>
    <submittedName>
        <fullName evidence="1">Aminopeptidase 2</fullName>
    </submittedName>
</protein>
<dbReference type="GO" id="GO:0004177">
    <property type="term" value="F:aminopeptidase activity"/>
    <property type="evidence" value="ECO:0007669"/>
    <property type="project" value="UniProtKB-KW"/>
</dbReference>
<organism evidence="1 2">
    <name type="scientific">Pseudozyma hubeiensis (strain SY62)</name>
    <name type="common">Yeast</name>
    <dbReference type="NCBI Taxonomy" id="1305764"/>
    <lineage>
        <taxon>Eukaryota</taxon>
        <taxon>Fungi</taxon>
        <taxon>Dikarya</taxon>
        <taxon>Basidiomycota</taxon>
        <taxon>Ustilaginomycotina</taxon>
        <taxon>Ustilaginomycetes</taxon>
        <taxon>Ustilaginales</taxon>
        <taxon>Ustilaginaceae</taxon>
        <taxon>Pseudozyma</taxon>
    </lineage>
</organism>
<dbReference type="GeneID" id="24109210"/>
<keyword evidence="2" id="KW-1185">Reference proteome</keyword>
<keyword evidence="1" id="KW-0645">Protease</keyword>
<dbReference type="RefSeq" id="XP_012189931.1">
    <property type="nucleotide sequence ID" value="XM_012334541.1"/>
</dbReference>